<evidence type="ECO:0000313" key="3">
    <source>
        <dbReference type="Proteomes" id="UP000625711"/>
    </source>
</evidence>
<feature type="compositionally biased region" description="Basic and acidic residues" evidence="1">
    <location>
        <begin position="9"/>
        <end position="29"/>
    </location>
</feature>
<accession>A0A834J2K9</accession>
<reference evidence="2" key="1">
    <citation type="submission" date="2020-08" db="EMBL/GenBank/DDBJ databases">
        <title>Genome sequencing and assembly of the red palm weevil Rhynchophorus ferrugineus.</title>
        <authorList>
            <person name="Dias G.B."/>
            <person name="Bergman C.M."/>
            <person name="Manee M."/>
        </authorList>
    </citation>
    <scope>NUCLEOTIDE SEQUENCE</scope>
    <source>
        <strain evidence="2">AA-2017</strain>
        <tissue evidence="2">Whole larva</tissue>
    </source>
</reference>
<proteinExistence type="predicted"/>
<dbReference type="Proteomes" id="UP000625711">
    <property type="component" value="Unassembled WGS sequence"/>
</dbReference>
<evidence type="ECO:0000313" key="2">
    <source>
        <dbReference type="EMBL" id="KAF7286407.1"/>
    </source>
</evidence>
<organism evidence="2 3">
    <name type="scientific">Rhynchophorus ferrugineus</name>
    <name type="common">Red palm weevil</name>
    <name type="synonym">Curculio ferrugineus</name>
    <dbReference type="NCBI Taxonomy" id="354439"/>
    <lineage>
        <taxon>Eukaryota</taxon>
        <taxon>Metazoa</taxon>
        <taxon>Ecdysozoa</taxon>
        <taxon>Arthropoda</taxon>
        <taxon>Hexapoda</taxon>
        <taxon>Insecta</taxon>
        <taxon>Pterygota</taxon>
        <taxon>Neoptera</taxon>
        <taxon>Endopterygota</taxon>
        <taxon>Coleoptera</taxon>
        <taxon>Polyphaga</taxon>
        <taxon>Cucujiformia</taxon>
        <taxon>Curculionidae</taxon>
        <taxon>Dryophthorinae</taxon>
        <taxon>Rhynchophorus</taxon>
    </lineage>
</organism>
<protein>
    <submittedName>
        <fullName evidence="2">Uncharacterized protein</fullName>
    </submittedName>
</protein>
<dbReference type="AlphaFoldDB" id="A0A834J2K9"/>
<feature type="compositionally biased region" description="Low complexity" evidence="1">
    <location>
        <begin position="40"/>
        <end position="49"/>
    </location>
</feature>
<comment type="caution">
    <text evidence="2">The sequence shown here is derived from an EMBL/GenBank/DDBJ whole genome shotgun (WGS) entry which is preliminary data.</text>
</comment>
<feature type="region of interest" description="Disordered" evidence="1">
    <location>
        <begin position="1"/>
        <end position="61"/>
    </location>
</feature>
<gene>
    <name evidence="2" type="ORF">GWI33_005327</name>
</gene>
<keyword evidence="3" id="KW-1185">Reference proteome</keyword>
<dbReference type="EMBL" id="JAACXV010000026">
    <property type="protein sequence ID" value="KAF7286407.1"/>
    <property type="molecule type" value="Genomic_DNA"/>
</dbReference>
<name>A0A834J2K9_RHYFE</name>
<sequence length="99" mass="11127">MNKSSPRIAPERDGDKDGIINEKEAEKRLNWPRVTPPAVTPTTPTIPARGRCGLGRRKRPDENGLSLLSTIKRSLEGRDCLSERSILINRSNIKPIYYS</sequence>
<evidence type="ECO:0000256" key="1">
    <source>
        <dbReference type="SAM" id="MobiDB-lite"/>
    </source>
</evidence>